<evidence type="ECO:0000259" key="2">
    <source>
        <dbReference type="Pfam" id="PF03435"/>
    </source>
</evidence>
<dbReference type="PANTHER" id="PTHR12286:SF5">
    <property type="entry name" value="SACCHAROPINE DEHYDROGENASE-LIKE OXIDOREDUCTASE"/>
    <property type="match status" value="1"/>
</dbReference>
<dbReference type="GO" id="GO:0005886">
    <property type="term" value="C:plasma membrane"/>
    <property type="evidence" value="ECO:0007669"/>
    <property type="project" value="TreeGrafter"/>
</dbReference>
<dbReference type="InterPro" id="IPR036291">
    <property type="entry name" value="NAD(P)-bd_dom_sf"/>
</dbReference>
<dbReference type="PANTHER" id="PTHR12286">
    <property type="entry name" value="SACCHAROPINE DEHYDROGENASE-LIKE OXIDOREDUCTASE"/>
    <property type="match status" value="1"/>
</dbReference>
<sequence length="423" mass="45811">MAPRKESRKYDIVIIGATGYTGVLTAEYLASNLPKDTKWAIAGRSRNKLEALAKKLKDLNPDRSQPAVEIVSFNDRNQVDILVGNAKVCISVVTYWKESVGEVIVQACIEKRTDYLDVAGDIPLLKTWIQKYHQAAESAGVALIHVCGMNSTFTDVLTWTAVRELRTSASLKTKEVILSVKESDTNASGGTIESIMHQLSLDRDVLEESNRPWTLSPIEGVKTSPSTNRLGLRRDPDLGLLAASSVTATWNRAITHRAWGLLRDTDADYGPNFQYNEYAKVSSALSGFLSILGSRLLLAALGSAPIAAVARWFLPGPGEGPDVEKTKNIRVAMEAVAVPDVEGEDAQRRAPRARSVFSYPGGGYHVTALFLVEGAASLLYARELEGGYAGGCLTPSFLGDDFVQRIRKAGAVLKSEMLPSSAA</sequence>
<dbReference type="Gene3D" id="3.40.50.720">
    <property type="entry name" value="NAD(P)-binding Rossmann-like Domain"/>
    <property type="match status" value="1"/>
</dbReference>
<name>M7TNJ3_EUTLA</name>
<dbReference type="eggNOG" id="KOG2733">
    <property type="taxonomic scope" value="Eukaryota"/>
</dbReference>
<organism evidence="3 4">
    <name type="scientific">Eutypa lata (strain UCR-EL1)</name>
    <name type="common">Grapevine dieback disease fungus</name>
    <name type="synonym">Eutypa armeniacae</name>
    <dbReference type="NCBI Taxonomy" id="1287681"/>
    <lineage>
        <taxon>Eukaryota</taxon>
        <taxon>Fungi</taxon>
        <taxon>Dikarya</taxon>
        <taxon>Ascomycota</taxon>
        <taxon>Pezizomycotina</taxon>
        <taxon>Sordariomycetes</taxon>
        <taxon>Xylariomycetidae</taxon>
        <taxon>Xylariales</taxon>
        <taxon>Diatrypaceae</taxon>
        <taxon>Eutypa</taxon>
    </lineage>
</organism>
<dbReference type="OrthoDB" id="10268090at2759"/>
<dbReference type="OMA" id="VEWKATV"/>
<feature type="domain" description="Saccharopine dehydrogenase NADP binding" evidence="2">
    <location>
        <begin position="12"/>
        <end position="143"/>
    </location>
</feature>
<evidence type="ECO:0000256" key="1">
    <source>
        <dbReference type="ARBA" id="ARBA00038048"/>
    </source>
</evidence>
<proteinExistence type="inferred from homology"/>
<dbReference type="HOGENOM" id="CLU_031002_0_1_1"/>
<dbReference type="GO" id="GO:0005739">
    <property type="term" value="C:mitochondrion"/>
    <property type="evidence" value="ECO:0007669"/>
    <property type="project" value="TreeGrafter"/>
</dbReference>
<evidence type="ECO:0000313" key="4">
    <source>
        <dbReference type="Proteomes" id="UP000012174"/>
    </source>
</evidence>
<dbReference type="EMBL" id="KB706271">
    <property type="protein sequence ID" value="EMR68280.1"/>
    <property type="molecule type" value="Genomic_DNA"/>
</dbReference>
<dbReference type="AlphaFoldDB" id="M7TNJ3"/>
<dbReference type="Pfam" id="PF03435">
    <property type="entry name" value="Sacchrp_dh_NADP"/>
    <property type="match status" value="1"/>
</dbReference>
<dbReference type="Proteomes" id="UP000012174">
    <property type="component" value="Unassembled WGS sequence"/>
</dbReference>
<dbReference type="GO" id="GO:0009247">
    <property type="term" value="P:glycolipid biosynthetic process"/>
    <property type="evidence" value="ECO:0007669"/>
    <property type="project" value="TreeGrafter"/>
</dbReference>
<gene>
    <name evidence="3" type="ORF">UCREL1_4696</name>
</gene>
<protein>
    <submittedName>
        <fullName evidence="3">Putative saccharopine dehydrogenase protein</fullName>
    </submittedName>
</protein>
<dbReference type="SUPFAM" id="SSF51735">
    <property type="entry name" value="NAD(P)-binding Rossmann-fold domains"/>
    <property type="match status" value="1"/>
</dbReference>
<comment type="similarity">
    <text evidence="1">Belongs to the saccharopine dehydrogenase family.</text>
</comment>
<dbReference type="InterPro" id="IPR051276">
    <property type="entry name" value="Saccharopine_DH-like_oxidrdct"/>
</dbReference>
<dbReference type="InterPro" id="IPR005097">
    <property type="entry name" value="Sacchrp_dh_NADP-bd"/>
</dbReference>
<accession>M7TNJ3</accession>
<keyword evidence="4" id="KW-1185">Reference proteome</keyword>
<dbReference type="KEGG" id="ela:UCREL1_4696"/>
<dbReference type="GO" id="GO:0005811">
    <property type="term" value="C:lipid droplet"/>
    <property type="evidence" value="ECO:0007669"/>
    <property type="project" value="TreeGrafter"/>
</dbReference>
<reference evidence="4" key="1">
    <citation type="journal article" date="2013" name="Genome Announc.">
        <title>Draft genome sequence of the grapevine dieback fungus Eutypa lata UCR-EL1.</title>
        <authorList>
            <person name="Blanco-Ulate B."/>
            <person name="Rolshausen P.E."/>
            <person name="Cantu D."/>
        </authorList>
    </citation>
    <scope>NUCLEOTIDE SEQUENCE [LARGE SCALE GENOMIC DNA]</scope>
    <source>
        <strain evidence="4">UCR-EL1</strain>
    </source>
</reference>
<evidence type="ECO:0000313" key="3">
    <source>
        <dbReference type="EMBL" id="EMR68280.1"/>
    </source>
</evidence>